<feature type="transmembrane region" description="Helical" evidence="6">
    <location>
        <begin position="406"/>
        <end position="427"/>
    </location>
</feature>
<dbReference type="PROSITE" id="PS50850">
    <property type="entry name" value="MFS"/>
    <property type="match status" value="1"/>
</dbReference>
<dbReference type="PANTHER" id="PTHR23514">
    <property type="entry name" value="BYPASS OF STOP CODON PROTEIN 6"/>
    <property type="match status" value="1"/>
</dbReference>
<evidence type="ECO:0000256" key="6">
    <source>
        <dbReference type="SAM" id="Phobius"/>
    </source>
</evidence>
<feature type="transmembrane region" description="Helical" evidence="6">
    <location>
        <begin position="81"/>
        <end position="104"/>
    </location>
</feature>
<dbReference type="GO" id="GO:0022857">
    <property type="term" value="F:transmembrane transporter activity"/>
    <property type="evidence" value="ECO:0007669"/>
    <property type="project" value="InterPro"/>
</dbReference>
<dbReference type="EMBL" id="JACCFM010000001">
    <property type="protein sequence ID" value="NYJ20947.1"/>
    <property type="molecule type" value="Genomic_DNA"/>
</dbReference>
<dbReference type="AlphaFoldDB" id="A0A7Z0J6V3"/>
<comment type="caution">
    <text evidence="8">The sequence shown here is derived from an EMBL/GenBank/DDBJ whole genome shotgun (WGS) entry which is preliminary data.</text>
</comment>
<feature type="transmembrane region" description="Helical" evidence="6">
    <location>
        <begin position="350"/>
        <end position="369"/>
    </location>
</feature>
<evidence type="ECO:0000256" key="3">
    <source>
        <dbReference type="ARBA" id="ARBA00022989"/>
    </source>
</evidence>
<accession>A0A7Z0J6V3</accession>
<keyword evidence="9" id="KW-1185">Reference proteome</keyword>
<gene>
    <name evidence="8" type="ORF">HNR05_002738</name>
</gene>
<dbReference type="Gene3D" id="1.20.1250.20">
    <property type="entry name" value="MFS general substrate transporter like domains"/>
    <property type="match status" value="2"/>
</dbReference>
<evidence type="ECO:0000259" key="7">
    <source>
        <dbReference type="PROSITE" id="PS50850"/>
    </source>
</evidence>
<keyword evidence="3 6" id="KW-1133">Transmembrane helix</keyword>
<dbReference type="RefSeq" id="WP_179579622.1">
    <property type="nucleotide sequence ID" value="NZ_JACCFM010000001.1"/>
</dbReference>
<organism evidence="8 9">
    <name type="scientific">Glaciibacter psychrotolerans</name>
    <dbReference type="NCBI Taxonomy" id="670054"/>
    <lineage>
        <taxon>Bacteria</taxon>
        <taxon>Bacillati</taxon>
        <taxon>Actinomycetota</taxon>
        <taxon>Actinomycetes</taxon>
        <taxon>Micrococcales</taxon>
        <taxon>Microbacteriaceae</taxon>
        <taxon>Glaciibacter</taxon>
    </lineage>
</organism>
<dbReference type="Pfam" id="PF07690">
    <property type="entry name" value="MFS_1"/>
    <property type="match status" value="1"/>
</dbReference>
<feature type="transmembrane region" description="Helical" evidence="6">
    <location>
        <begin position="139"/>
        <end position="159"/>
    </location>
</feature>
<dbReference type="InterPro" id="IPR036259">
    <property type="entry name" value="MFS_trans_sf"/>
</dbReference>
<evidence type="ECO:0000313" key="9">
    <source>
        <dbReference type="Proteomes" id="UP000537260"/>
    </source>
</evidence>
<dbReference type="CDD" id="cd17393">
    <property type="entry name" value="MFS_MosC_like"/>
    <property type="match status" value="1"/>
</dbReference>
<protein>
    <submittedName>
        <fullName evidence="8">MFS family permease</fullName>
    </submittedName>
</protein>
<evidence type="ECO:0000256" key="5">
    <source>
        <dbReference type="SAM" id="MobiDB-lite"/>
    </source>
</evidence>
<feature type="transmembrane region" description="Helical" evidence="6">
    <location>
        <begin position="322"/>
        <end position="344"/>
    </location>
</feature>
<evidence type="ECO:0000313" key="8">
    <source>
        <dbReference type="EMBL" id="NYJ20947.1"/>
    </source>
</evidence>
<dbReference type="Proteomes" id="UP000537260">
    <property type="component" value="Unassembled WGS sequence"/>
</dbReference>
<reference evidence="8 9" key="1">
    <citation type="submission" date="2020-07" db="EMBL/GenBank/DDBJ databases">
        <title>Sequencing the genomes of 1000 actinobacteria strains.</title>
        <authorList>
            <person name="Klenk H.-P."/>
        </authorList>
    </citation>
    <scope>NUCLEOTIDE SEQUENCE [LARGE SCALE GENOMIC DNA]</scope>
    <source>
        <strain evidence="8 9">LI1</strain>
    </source>
</reference>
<feature type="transmembrane region" description="Helical" evidence="6">
    <location>
        <begin position="381"/>
        <end position="400"/>
    </location>
</feature>
<feature type="domain" description="Major facilitator superfamily (MFS) profile" evidence="7">
    <location>
        <begin position="45"/>
        <end position="432"/>
    </location>
</feature>
<feature type="transmembrane region" description="Helical" evidence="6">
    <location>
        <begin position="201"/>
        <end position="223"/>
    </location>
</feature>
<feature type="transmembrane region" description="Helical" evidence="6">
    <location>
        <begin position="248"/>
        <end position="269"/>
    </location>
</feature>
<sequence>MPPPTAGGTQPARPRANTTESVAASSSAAAPPGSTRGTPPELLRWRNAIYAIFLLSGLCIASWVSRVPAVRDNLQLSTAEVGILIFGLSAGSVIGLIAATGMFARLGARRAMLTSVCISAIGLVGLGVTSTLVPSFPGAFIALAFVGFGMGSLDVMMNIEGAAVEREIGKTLMPFMHACFSFGTVIGALIGAGASALGVPVAWHLIGMAALILTTAIVAVRFVPLRSELGDVTDAPALAWRARLREGLAVWSDLRLLLIGVVMLGMSFAEGSANDWIALASVDGHGMSKTDGAIVFGVFAVAMTAGRVLGGPIIDRFGRVPVLRACALMGVGGLLLFILAPAAWMLYLGTVLWGIGASLGFPVGMSAAADDPKHAAARVSAVAIIGYSAFLVGPPVLGLLGEAFGILNALFLILALMVLAGLAAPAVRERTL</sequence>
<feature type="transmembrane region" description="Helical" evidence="6">
    <location>
        <begin position="292"/>
        <end position="310"/>
    </location>
</feature>
<name>A0A7Z0J6V3_9MICO</name>
<dbReference type="InterPro" id="IPR051788">
    <property type="entry name" value="MFS_Transporter"/>
</dbReference>
<feature type="region of interest" description="Disordered" evidence="5">
    <location>
        <begin position="1"/>
        <end position="39"/>
    </location>
</feature>
<comment type="subcellular location">
    <subcellularLocation>
        <location evidence="1">Cell membrane</location>
        <topology evidence="1">Multi-pass membrane protein</topology>
    </subcellularLocation>
</comment>
<feature type="transmembrane region" description="Helical" evidence="6">
    <location>
        <begin position="111"/>
        <end position="133"/>
    </location>
</feature>
<dbReference type="InterPro" id="IPR011701">
    <property type="entry name" value="MFS"/>
</dbReference>
<dbReference type="InterPro" id="IPR020846">
    <property type="entry name" value="MFS_dom"/>
</dbReference>
<dbReference type="SUPFAM" id="SSF103473">
    <property type="entry name" value="MFS general substrate transporter"/>
    <property type="match status" value="1"/>
</dbReference>
<evidence type="ECO:0000256" key="4">
    <source>
        <dbReference type="ARBA" id="ARBA00023136"/>
    </source>
</evidence>
<dbReference type="PANTHER" id="PTHR23514:SF13">
    <property type="entry name" value="INNER MEMBRANE PROTEIN YBJJ"/>
    <property type="match status" value="1"/>
</dbReference>
<keyword evidence="2 6" id="KW-0812">Transmembrane</keyword>
<keyword evidence="4 6" id="KW-0472">Membrane</keyword>
<evidence type="ECO:0000256" key="1">
    <source>
        <dbReference type="ARBA" id="ARBA00004651"/>
    </source>
</evidence>
<evidence type="ECO:0000256" key="2">
    <source>
        <dbReference type="ARBA" id="ARBA00022692"/>
    </source>
</evidence>
<dbReference type="GO" id="GO:0005886">
    <property type="term" value="C:plasma membrane"/>
    <property type="evidence" value="ECO:0007669"/>
    <property type="project" value="UniProtKB-SubCell"/>
</dbReference>
<feature type="transmembrane region" description="Helical" evidence="6">
    <location>
        <begin position="48"/>
        <end position="69"/>
    </location>
</feature>
<proteinExistence type="predicted"/>
<feature type="transmembrane region" description="Helical" evidence="6">
    <location>
        <begin position="171"/>
        <end position="195"/>
    </location>
</feature>